<evidence type="ECO:0000313" key="17">
    <source>
        <dbReference type="EMBL" id="CAL1374217.1"/>
    </source>
</evidence>
<dbReference type="GO" id="GO:0007018">
    <property type="term" value="P:microtubule-based movement"/>
    <property type="evidence" value="ECO:0007669"/>
    <property type="project" value="InterPro"/>
</dbReference>
<feature type="compositionally biased region" description="Low complexity" evidence="15">
    <location>
        <begin position="110"/>
        <end position="123"/>
    </location>
</feature>
<dbReference type="InterPro" id="IPR001752">
    <property type="entry name" value="Kinesin_motor_dom"/>
</dbReference>
<name>A0AAV2DMQ2_9ROSI</name>
<gene>
    <name evidence="17" type="ORF">LTRI10_LOCUS16097</name>
</gene>
<dbReference type="SMART" id="SM00185">
    <property type="entry name" value="ARM"/>
    <property type="match status" value="4"/>
</dbReference>
<evidence type="ECO:0000256" key="4">
    <source>
        <dbReference type="ARBA" id="ARBA00022701"/>
    </source>
</evidence>
<dbReference type="PROSITE" id="PS00411">
    <property type="entry name" value="KINESIN_MOTOR_1"/>
    <property type="match status" value="1"/>
</dbReference>
<comment type="similarity">
    <text evidence="2">Belongs to the TRAFAC class myosin-kinesin ATPase superfamily. Kinesin family. Ungrouped subfamily.</text>
</comment>
<evidence type="ECO:0000313" key="18">
    <source>
        <dbReference type="Proteomes" id="UP001497516"/>
    </source>
</evidence>
<dbReference type="InterPro" id="IPR036961">
    <property type="entry name" value="Kinesin_motor_dom_sf"/>
</dbReference>
<dbReference type="PANTHER" id="PTHR47970">
    <property type="entry name" value="KINESIN-LIKE PROTEIN KIF11"/>
    <property type="match status" value="1"/>
</dbReference>
<evidence type="ECO:0000256" key="13">
    <source>
        <dbReference type="PROSITE-ProRule" id="PRU00283"/>
    </source>
</evidence>
<dbReference type="Gene3D" id="3.40.850.10">
    <property type="entry name" value="Kinesin motor domain"/>
    <property type="match status" value="1"/>
</dbReference>
<evidence type="ECO:0000256" key="6">
    <source>
        <dbReference type="ARBA" id="ARBA00022741"/>
    </source>
</evidence>
<dbReference type="InterPro" id="IPR047149">
    <property type="entry name" value="KIF11-like"/>
</dbReference>
<dbReference type="Pfam" id="PF00225">
    <property type="entry name" value="Kinesin"/>
    <property type="match status" value="1"/>
</dbReference>
<evidence type="ECO:0000256" key="8">
    <source>
        <dbReference type="ARBA" id="ARBA00023054"/>
    </source>
</evidence>
<dbReference type="InterPro" id="IPR019821">
    <property type="entry name" value="Kinesin_motor_CS"/>
</dbReference>
<dbReference type="Gene3D" id="1.25.10.10">
    <property type="entry name" value="Leucine-rich Repeat Variant"/>
    <property type="match status" value="2"/>
</dbReference>
<dbReference type="GO" id="GO:0005524">
    <property type="term" value="F:ATP binding"/>
    <property type="evidence" value="ECO:0007669"/>
    <property type="project" value="UniProtKB-UniRule"/>
</dbReference>
<evidence type="ECO:0000256" key="15">
    <source>
        <dbReference type="SAM" id="MobiDB-lite"/>
    </source>
</evidence>
<protein>
    <recommendedName>
        <fullName evidence="16">Kinesin motor domain-containing protein</fullName>
    </recommendedName>
</protein>
<feature type="repeat" description="ARM" evidence="12">
    <location>
        <begin position="879"/>
        <end position="921"/>
    </location>
</feature>
<organism evidence="17 18">
    <name type="scientific">Linum trigynum</name>
    <dbReference type="NCBI Taxonomy" id="586398"/>
    <lineage>
        <taxon>Eukaryota</taxon>
        <taxon>Viridiplantae</taxon>
        <taxon>Streptophyta</taxon>
        <taxon>Embryophyta</taxon>
        <taxon>Tracheophyta</taxon>
        <taxon>Spermatophyta</taxon>
        <taxon>Magnoliopsida</taxon>
        <taxon>eudicotyledons</taxon>
        <taxon>Gunneridae</taxon>
        <taxon>Pentapetalae</taxon>
        <taxon>rosids</taxon>
        <taxon>fabids</taxon>
        <taxon>Malpighiales</taxon>
        <taxon>Linaceae</taxon>
        <taxon>Linum</taxon>
    </lineage>
</organism>
<dbReference type="SUPFAM" id="SSF48371">
    <property type="entry name" value="ARM repeat"/>
    <property type="match status" value="1"/>
</dbReference>
<keyword evidence="9 13" id="KW-0505">Motor protein</keyword>
<dbReference type="Proteomes" id="UP001497516">
    <property type="component" value="Chromosome 3"/>
</dbReference>
<dbReference type="GO" id="GO:0005876">
    <property type="term" value="C:spindle microtubule"/>
    <property type="evidence" value="ECO:0007669"/>
    <property type="project" value="TreeGrafter"/>
</dbReference>
<dbReference type="InterPro" id="IPR011989">
    <property type="entry name" value="ARM-like"/>
</dbReference>
<reference evidence="17 18" key="1">
    <citation type="submission" date="2024-04" db="EMBL/GenBank/DDBJ databases">
        <authorList>
            <person name="Fracassetti M."/>
        </authorList>
    </citation>
    <scope>NUCLEOTIDE SEQUENCE [LARGE SCALE GENOMIC DNA]</scope>
</reference>
<evidence type="ECO:0000256" key="11">
    <source>
        <dbReference type="ARBA" id="ARBA00063975"/>
    </source>
</evidence>
<keyword evidence="8 14" id="KW-0175">Coiled coil</keyword>
<dbReference type="PRINTS" id="PR00380">
    <property type="entry name" value="KINESINHEAVY"/>
</dbReference>
<feature type="region of interest" description="Disordered" evidence="15">
    <location>
        <begin position="1"/>
        <end position="135"/>
    </location>
</feature>
<feature type="repeat" description="ARM" evidence="12">
    <location>
        <begin position="920"/>
        <end position="963"/>
    </location>
</feature>
<evidence type="ECO:0000256" key="2">
    <source>
        <dbReference type="ARBA" id="ARBA00010103"/>
    </source>
</evidence>
<keyword evidence="3" id="KW-0963">Cytoplasm</keyword>
<feature type="coiled-coil region" evidence="14">
    <location>
        <begin position="769"/>
        <end position="824"/>
    </location>
</feature>
<feature type="region of interest" description="Disordered" evidence="15">
    <location>
        <begin position="829"/>
        <end position="855"/>
    </location>
</feature>
<evidence type="ECO:0000256" key="14">
    <source>
        <dbReference type="SAM" id="Coils"/>
    </source>
</evidence>
<dbReference type="InterPro" id="IPR016024">
    <property type="entry name" value="ARM-type_fold"/>
</dbReference>
<feature type="compositionally biased region" description="Low complexity" evidence="15">
    <location>
        <begin position="30"/>
        <end position="60"/>
    </location>
</feature>
<evidence type="ECO:0000256" key="3">
    <source>
        <dbReference type="ARBA" id="ARBA00022490"/>
    </source>
</evidence>
<sequence length="1127" mass="124773">MAANATVRASVRHFQSPHPSLALPHPPPFSASSSTTSSPAASPSSSSSSSSSSYSSASSARNGSGNGASQKQPPQQQQQQQQQSSGSSVRNKAPSGASPGSRRSVTPTASHSQRSPSPSSSSSHHNKDNDSGRVRLAVRVRPRSADEVLSDADFADCVELQPELKRLILRKNNWSAESYKFDDVFTETASQRRVYEAVAKPVVESVLSGYNGTVMAYGQTGTGKTYTIGRMGKGDTSERGIMVRSLEDILSGTSSSSDVVEISYLQLYMESIQDLLAPEKVNIHINDDPKTGELSIHGATLVKLRDLDQFLELMRIGEANRHAANTKQNTESSRSHAILMVFVRRSVPEKLEDEISVVSDLPQGNGISKIRKSKMLIVDLAGSERVDKSGSEGHLLEEAKFINLSLTSLGKCINALAENSPHIPTRDSKLTRLLRDSFGGSARTSLIVTIGPSARHLAETSSTVLFGQRAMKIVNMVKLKEEFDYERQCRKLQILVDQLTAEIEREQKLRVTERYDCERQVNECRDSLKNVAMKFEFVEKEKTHMEVQIKDILNELDNQKAQNGGLRDKVAQLEMSLRLSQLENSTYQKVLAETTQMYEEKIAEFKKQLEDEHASHESAEEELNMMKELLNDRHSEVKQHEMESSMYQKALAETTQMYEKKVEELNKELEEERAHTSSAEEQLELTNKLLIDCKKSIQKHEAENCSFQKALAETTQMYEKRIAELIEQHDDEKANWKESKPPSDQKNVMQDTYDMDGPRIKFEEVPHLHANSKTELESLESDYKNVLQEKARVDEELRELKQRLELEEKQRKNVENELAKIKKSAPEIENGYGDTSSMKENIGKPSSANKLPAGVLKSGPLRETLSGQRASIAKMCEEVGLQKILQLLASDDPDVQIHAVKVVANLASEDINQEKIVEEGGLDALLMLLKSSLNTTILRVASGAIANLAMNDLNQGLIMSKGGAELLADTGTRTDDPQTLRMVAGALANLCGNETLHLMLKEDGAIKALLGMAKCGNNDVVAQVARGMANFAKCESRATLQGHRKGPSLLMDEGALEWLIAHCTTTSTSTRRHVELALCHLAQNAGNVKEFVSSGGSRELVRISQESAREDIRSLARKTMKMHPQLL</sequence>
<feature type="compositionally biased region" description="Polar residues" evidence="15">
    <location>
        <begin position="833"/>
        <end position="849"/>
    </location>
</feature>
<keyword evidence="10" id="KW-0206">Cytoskeleton</keyword>
<evidence type="ECO:0000256" key="5">
    <source>
        <dbReference type="ARBA" id="ARBA00022737"/>
    </source>
</evidence>
<dbReference type="AlphaFoldDB" id="A0AAV2DMQ2"/>
<feature type="compositionally biased region" description="Basic and acidic residues" evidence="15">
    <location>
        <begin position="730"/>
        <end position="743"/>
    </location>
</feature>
<comment type="subcellular location">
    <subcellularLocation>
        <location evidence="1">Cytoplasm</location>
        <location evidence="1">Cytoskeleton</location>
    </subcellularLocation>
</comment>
<dbReference type="SMART" id="SM00129">
    <property type="entry name" value="KISc"/>
    <property type="match status" value="1"/>
</dbReference>
<keyword evidence="4" id="KW-0493">Microtubule</keyword>
<dbReference type="CDD" id="cd00106">
    <property type="entry name" value="KISc"/>
    <property type="match status" value="1"/>
</dbReference>
<keyword evidence="18" id="KW-1185">Reference proteome</keyword>
<feature type="domain" description="Kinesin motor" evidence="16">
    <location>
        <begin position="133"/>
        <end position="473"/>
    </location>
</feature>
<dbReference type="InterPro" id="IPR000225">
    <property type="entry name" value="Armadillo"/>
</dbReference>
<dbReference type="PROSITE" id="PS50067">
    <property type="entry name" value="KINESIN_MOTOR_2"/>
    <property type="match status" value="1"/>
</dbReference>
<proteinExistence type="inferred from homology"/>
<dbReference type="InterPro" id="IPR027417">
    <property type="entry name" value="P-loop_NTPase"/>
</dbReference>
<dbReference type="GO" id="GO:0051231">
    <property type="term" value="P:spindle elongation"/>
    <property type="evidence" value="ECO:0007669"/>
    <property type="project" value="TreeGrafter"/>
</dbReference>
<feature type="compositionally biased region" description="Low complexity" evidence="15">
    <location>
        <begin position="69"/>
        <end position="88"/>
    </location>
</feature>
<feature type="coiled-coil region" evidence="14">
    <location>
        <begin position="542"/>
        <end position="576"/>
    </location>
</feature>
<keyword evidence="7 13" id="KW-0067">ATP-binding</keyword>
<dbReference type="EMBL" id="OZ034816">
    <property type="protein sequence ID" value="CAL1374217.1"/>
    <property type="molecule type" value="Genomic_DNA"/>
</dbReference>
<evidence type="ECO:0000259" key="16">
    <source>
        <dbReference type="PROSITE" id="PS50067"/>
    </source>
</evidence>
<dbReference type="SUPFAM" id="SSF52540">
    <property type="entry name" value="P-loop containing nucleoside triphosphate hydrolases"/>
    <property type="match status" value="1"/>
</dbReference>
<keyword evidence="6 13" id="KW-0547">Nucleotide-binding</keyword>
<dbReference type="PANTHER" id="PTHR47970:SF6">
    <property type="entry name" value="KINESIN-LIKE PROTEIN KIN-UC ISOFORM X1"/>
    <property type="match status" value="1"/>
</dbReference>
<evidence type="ECO:0000256" key="7">
    <source>
        <dbReference type="ARBA" id="ARBA00022840"/>
    </source>
</evidence>
<comment type="subunit">
    <text evidence="11">Interacts (via C-terminus) with NEK5.</text>
</comment>
<dbReference type="PROSITE" id="PS50176">
    <property type="entry name" value="ARM_REPEAT"/>
    <property type="match status" value="2"/>
</dbReference>
<accession>A0AAV2DMQ2</accession>
<feature type="coiled-coil region" evidence="14">
    <location>
        <begin position="602"/>
        <end position="686"/>
    </location>
</feature>
<dbReference type="GO" id="GO:0090307">
    <property type="term" value="P:mitotic spindle assembly"/>
    <property type="evidence" value="ECO:0007669"/>
    <property type="project" value="TreeGrafter"/>
</dbReference>
<feature type="region of interest" description="Disordered" evidence="15">
    <location>
        <begin position="730"/>
        <end position="749"/>
    </location>
</feature>
<dbReference type="GO" id="GO:0008574">
    <property type="term" value="F:plus-end-directed microtubule motor activity"/>
    <property type="evidence" value="ECO:0007669"/>
    <property type="project" value="TreeGrafter"/>
</dbReference>
<dbReference type="FunFam" id="3.40.850.10:FF:000036">
    <property type="entry name" value="Kinesin-like protein"/>
    <property type="match status" value="1"/>
</dbReference>
<keyword evidence="5" id="KW-0677">Repeat</keyword>
<evidence type="ECO:0000256" key="10">
    <source>
        <dbReference type="ARBA" id="ARBA00023212"/>
    </source>
</evidence>
<evidence type="ECO:0000256" key="9">
    <source>
        <dbReference type="ARBA" id="ARBA00023175"/>
    </source>
</evidence>
<evidence type="ECO:0000256" key="12">
    <source>
        <dbReference type="PROSITE-ProRule" id="PRU00259"/>
    </source>
</evidence>
<dbReference type="GO" id="GO:0008017">
    <property type="term" value="F:microtubule binding"/>
    <property type="evidence" value="ECO:0007669"/>
    <property type="project" value="InterPro"/>
</dbReference>
<dbReference type="GO" id="GO:0072686">
    <property type="term" value="C:mitotic spindle"/>
    <property type="evidence" value="ECO:0007669"/>
    <property type="project" value="TreeGrafter"/>
</dbReference>
<feature type="binding site" evidence="13">
    <location>
        <begin position="218"/>
        <end position="225"/>
    </location>
    <ligand>
        <name>ATP</name>
        <dbReference type="ChEBI" id="CHEBI:30616"/>
    </ligand>
</feature>
<evidence type="ECO:0000256" key="1">
    <source>
        <dbReference type="ARBA" id="ARBA00004245"/>
    </source>
</evidence>
<dbReference type="Pfam" id="PF00514">
    <property type="entry name" value="Arm"/>
    <property type="match status" value="1"/>
</dbReference>